<keyword evidence="3 5" id="KW-0698">rRNA processing</keyword>
<dbReference type="SUPFAM" id="SSF50447">
    <property type="entry name" value="Translation proteins"/>
    <property type="match status" value="1"/>
</dbReference>
<comment type="subunit">
    <text evidence="5">Binds ribosomal protein uS19.</text>
</comment>
<name>A0A923ECP0_CLOTT</name>
<keyword evidence="2 5" id="KW-0690">Ribosome biogenesis</keyword>
<dbReference type="HAMAP" id="MF_00014">
    <property type="entry name" value="Ribosome_mat_RimM"/>
    <property type="match status" value="1"/>
</dbReference>
<dbReference type="AlphaFoldDB" id="A0A923ECP0"/>
<comment type="function">
    <text evidence="5">An accessory protein needed during the final step in the assembly of 30S ribosomal subunit, possibly for assembly of the head region. Essential for efficient processing of 16S rRNA. May be needed both before and after RbfA during the maturation of 16S rRNA. It has affinity for free ribosomal 30S subunits but not for 70S ribosomes.</text>
</comment>
<dbReference type="PANTHER" id="PTHR33692:SF1">
    <property type="entry name" value="RIBOSOME MATURATION FACTOR RIMM"/>
    <property type="match status" value="1"/>
</dbReference>
<dbReference type="RefSeq" id="WP_035148550.1">
    <property type="nucleotide sequence ID" value="NZ_JAAZWO010000019.1"/>
</dbReference>
<dbReference type="NCBIfam" id="TIGR02273">
    <property type="entry name" value="16S_RimM"/>
    <property type="match status" value="1"/>
</dbReference>
<dbReference type="SUPFAM" id="SSF50346">
    <property type="entry name" value="PRC-barrel domain"/>
    <property type="match status" value="1"/>
</dbReference>
<keyword evidence="1 5" id="KW-0963">Cytoplasm</keyword>
<gene>
    <name evidence="5 8" type="primary">rimM</name>
    <name evidence="8" type="ORF">HGG79_14100</name>
</gene>
<evidence type="ECO:0000256" key="5">
    <source>
        <dbReference type="HAMAP-Rule" id="MF_00014"/>
    </source>
</evidence>
<dbReference type="GO" id="GO:0005840">
    <property type="term" value="C:ribosome"/>
    <property type="evidence" value="ECO:0007669"/>
    <property type="project" value="InterPro"/>
</dbReference>
<dbReference type="PANTHER" id="PTHR33692">
    <property type="entry name" value="RIBOSOME MATURATION FACTOR RIMM"/>
    <property type="match status" value="1"/>
</dbReference>
<dbReference type="GO" id="GO:0043022">
    <property type="term" value="F:ribosome binding"/>
    <property type="evidence" value="ECO:0007669"/>
    <property type="project" value="InterPro"/>
</dbReference>
<keyword evidence="4 5" id="KW-0143">Chaperone</keyword>
<evidence type="ECO:0000256" key="2">
    <source>
        <dbReference type="ARBA" id="ARBA00022517"/>
    </source>
</evidence>
<dbReference type="Pfam" id="PF01782">
    <property type="entry name" value="RimM"/>
    <property type="match status" value="1"/>
</dbReference>
<dbReference type="GO" id="GO:0005737">
    <property type="term" value="C:cytoplasm"/>
    <property type="evidence" value="ECO:0007669"/>
    <property type="project" value="UniProtKB-SubCell"/>
</dbReference>
<feature type="domain" description="RimM N-terminal" evidence="6">
    <location>
        <begin position="7"/>
        <end position="83"/>
    </location>
</feature>
<evidence type="ECO:0000259" key="6">
    <source>
        <dbReference type="Pfam" id="PF01782"/>
    </source>
</evidence>
<dbReference type="GO" id="GO:0006364">
    <property type="term" value="P:rRNA processing"/>
    <property type="evidence" value="ECO:0007669"/>
    <property type="project" value="UniProtKB-UniRule"/>
</dbReference>
<evidence type="ECO:0000259" key="7">
    <source>
        <dbReference type="Pfam" id="PF05239"/>
    </source>
</evidence>
<evidence type="ECO:0000313" key="9">
    <source>
        <dbReference type="Proteomes" id="UP000563151"/>
    </source>
</evidence>
<dbReference type="InterPro" id="IPR009000">
    <property type="entry name" value="Transl_B-barrel_sf"/>
</dbReference>
<dbReference type="Gene3D" id="2.40.30.60">
    <property type="entry name" value="RimM"/>
    <property type="match status" value="1"/>
</dbReference>
<sequence>MKEFLSIGQIINTHGLKGELKIYPLTDDIRRFRNLKRVFINNEEKKVIWCKLQNDKVILKIEGIDSIEDAIKYRNKYLEVPRAEAVKLPEGRYYIADLIGCKVFDENEEEIGTLVDVIQTKSNDVYCVKGEKEVLVPVLKTIVVSIDIEEERIIIKPIKEWLAE</sequence>
<organism evidence="8 9">
    <name type="scientific">Clostridium tetanomorphum</name>
    <dbReference type="NCBI Taxonomy" id="1553"/>
    <lineage>
        <taxon>Bacteria</taxon>
        <taxon>Bacillati</taxon>
        <taxon>Bacillota</taxon>
        <taxon>Clostridia</taxon>
        <taxon>Eubacteriales</taxon>
        <taxon>Clostridiaceae</taxon>
        <taxon>Clostridium</taxon>
    </lineage>
</organism>
<keyword evidence="9" id="KW-1185">Reference proteome</keyword>
<dbReference type="InterPro" id="IPR011033">
    <property type="entry name" value="PRC_barrel-like_sf"/>
</dbReference>
<accession>A0A923ECP0</accession>
<dbReference type="GO" id="GO:0042274">
    <property type="term" value="P:ribosomal small subunit biogenesis"/>
    <property type="evidence" value="ECO:0007669"/>
    <property type="project" value="UniProtKB-UniRule"/>
</dbReference>
<reference evidence="8 9" key="1">
    <citation type="submission" date="2020-04" db="EMBL/GenBank/DDBJ databases">
        <title>Genomic insights into acetone-butanol-ethanol (ABE) fermentation by sequencing solventogenic clostridia strains.</title>
        <authorList>
            <person name="Brown S."/>
        </authorList>
    </citation>
    <scope>NUCLEOTIDE SEQUENCE [LARGE SCALE GENOMIC DNA]</scope>
    <source>
        <strain evidence="8 9">DJ011</strain>
    </source>
</reference>
<dbReference type="InterPro" id="IPR011961">
    <property type="entry name" value="RimM"/>
</dbReference>
<protein>
    <recommendedName>
        <fullName evidence="5">Ribosome maturation factor RimM</fullName>
    </recommendedName>
</protein>
<dbReference type="InterPro" id="IPR036976">
    <property type="entry name" value="RimM_N_sf"/>
</dbReference>
<dbReference type="Pfam" id="PF05239">
    <property type="entry name" value="PRC"/>
    <property type="match status" value="1"/>
</dbReference>
<dbReference type="InterPro" id="IPR027275">
    <property type="entry name" value="PRC-brl_dom"/>
</dbReference>
<evidence type="ECO:0000313" key="8">
    <source>
        <dbReference type="EMBL" id="MBC2398896.1"/>
    </source>
</evidence>
<comment type="similarity">
    <text evidence="5">Belongs to the RimM family.</text>
</comment>
<comment type="caution">
    <text evidence="8">The sequence shown here is derived from an EMBL/GenBank/DDBJ whole genome shotgun (WGS) entry which is preliminary data.</text>
</comment>
<evidence type="ECO:0000256" key="4">
    <source>
        <dbReference type="ARBA" id="ARBA00023186"/>
    </source>
</evidence>
<comment type="domain">
    <text evidence="5">The PRC barrel domain binds ribosomal protein uS19.</text>
</comment>
<evidence type="ECO:0000256" key="1">
    <source>
        <dbReference type="ARBA" id="ARBA00022490"/>
    </source>
</evidence>
<dbReference type="Gene3D" id="2.30.30.240">
    <property type="entry name" value="PRC-barrel domain"/>
    <property type="match status" value="1"/>
</dbReference>
<feature type="domain" description="PRC-barrel" evidence="7">
    <location>
        <begin position="91"/>
        <end position="162"/>
    </location>
</feature>
<evidence type="ECO:0000256" key="3">
    <source>
        <dbReference type="ARBA" id="ARBA00022552"/>
    </source>
</evidence>
<comment type="subcellular location">
    <subcellularLocation>
        <location evidence="5">Cytoplasm</location>
    </subcellularLocation>
</comment>
<proteinExistence type="inferred from homology"/>
<dbReference type="InterPro" id="IPR002676">
    <property type="entry name" value="RimM_N"/>
</dbReference>
<dbReference type="EMBL" id="JAAZWO010000019">
    <property type="protein sequence ID" value="MBC2398896.1"/>
    <property type="molecule type" value="Genomic_DNA"/>
</dbReference>
<dbReference type="Proteomes" id="UP000563151">
    <property type="component" value="Unassembled WGS sequence"/>
</dbReference>